<dbReference type="Proteomes" id="UP000092445">
    <property type="component" value="Unassembled WGS sequence"/>
</dbReference>
<proteinExistence type="predicted"/>
<evidence type="ECO:0000313" key="1">
    <source>
        <dbReference type="EnsemblMetazoa" id="GPAI046809-PA"/>
    </source>
</evidence>
<name>A0A1B0AIG8_GLOPL</name>
<reference evidence="2" key="1">
    <citation type="submission" date="2014-03" db="EMBL/GenBank/DDBJ databases">
        <authorList>
            <person name="Aksoy S."/>
            <person name="Warren W."/>
            <person name="Wilson R.K."/>
        </authorList>
    </citation>
    <scope>NUCLEOTIDE SEQUENCE [LARGE SCALE GENOMIC DNA]</scope>
    <source>
        <strain evidence="2">IAEA</strain>
    </source>
</reference>
<dbReference type="EnsemblMetazoa" id="GPAI046809-RA">
    <property type="protein sequence ID" value="GPAI046809-PA"/>
    <property type="gene ID" value="GPAI046809"/>
</dbReference>
<keyword evidence="2" id="KW-1185">Reference proteome</keyword>
<dbReference type="VEuPathDB" id="VectorBase:GPAI046809"/>
<accession>A0A1B0AIG8</accession>
<protein>
    <submittedName>
        <fullName evidence="1">Uncharacterized protein</fullName>
    </submittedName>
</protein>
<dbReference type="AlphaFoldDB" id="A0A1B0AIG8"/>
<evidence type="ECO:0000313" key="2">
    <source>
        <dbReference type="Proteomes" id="UP000092445"/>
    </source>
</evidence>
<sequence length="162" mass="18245">MYLISEIIDVKGSYVMDPDTHNPLTTRNFVGRGKVAAAGIHSLESDLFESRAKQLNDKCRFRKDLCFSNCCLDLLVDVVSSLSMPLRAKFDFLHHNCNQKIAKIAFIVTGTNLNSANTEYGIQSCSRSRSRSRSLSIIVFNRFQAALFKIYHQLESCTVSNV</sequence>
<reference evidence="1" key="2">
    <citation type="submission" date="2020-05" db="UniProtKB">
        <authorList>
            <consortium name="EnsemblMetazoa"/>
        </authorList>
    </citation>
    <scope>IDENTIFICATION</scope>
    <source>
        <strain evidence="1">IAEA</strain>
    </source>
</reference>
<organism evidence="1 2">
    <name type="scientific">Glossina pallidipes</name>
    <name type="common">Tsetse fly</name>
    <dbReference type="NCBI Taxonomy" id="7398"/>
    <lineage>
        <taxon>Eukaryota</taxon>
        <taxon>Metazoa</taxon>
        <taxon>Ecdysozoa</taxon>
        <taxon>Arthropoda</taxon>
        <taxon>Hexapoda</taxon>
        <taxon>Insecta</taxon>
        <taxon>Pterygota</taxon>
        <taxon>Neoptera</taxon>
        <taxon>Endopterygota</taxon>
        <taxon>Diptera</taxon>
        <taxon>Brachycera</taxon>
        <taxon>Muscomorpha</taxon>
        <taxon>Hippoboscoidea</taxon>
        <taxon>Glossinidae</taxon>
        <taxon>Glossina</taxon>
    </lineage>
</organism>